<keyword evidence="8" id="KW-1185">Reference proteome</keyword>
<evidence type="ECO:0000256" key="2">
    <source>
        <dbReference type="ARBA" id="ARBA00022692"/>
    </source>
</evidence>
<proteinExistence type="predicted"/>
<feature type="domain" description="ABC-2 type transporter transmembrane" evidence="6">
    <location>
        <begin position="2"/>
        <end position="74"/>
    </location>
</feature>
<keyword evidence="4 5" id="KW-0472">Membrane</keyword>
<comment type="caution">
    <text evidence="7">The sequence shown here is derived from an EMBL/GenBank/DDBJ whole genome shotgun (WGS) entry which is preliminary data.</text>
</comment>
<accession>A0ABV6HSI2</accession>
<dbReference type="PANTHER" id="PTHR43229:SF2">
    <property type="entry name" value="NODULATION PROTEIN J"/>
    <property type="match status" value="1"/>
</dbReference>
<dbReference type="PANTHER" id="PTHR43229">
    <property type="entry name" value="NODULATION PROTEIN J"/>
    <property type="match status" value="1"/>
</dbReference>
<reference evidence="7 8" key="1">
    <citation type="submission" date="2024-09" db="EMBL/GenBank/DDBJ databases">
        <authorList>
            <person name="Sun Q."/>
            <person name="Mori K."/>
        </authorList>
    </citation>
    <scope>NUCLEOTIDE SEQUENCE [LARGE SCALE GENOMIC DNA]</scope>
    <source>
        <strain evidence="7 8">CCM 7765</strain>
    </source>
</reference>
<evidence type="ECO:0000256" key="3">
    <source>
        <dbReference type="ARBA" id="ARBA00022989"/>
    </source>
</evidence>
<feature type="transmembrane region" description="Helical" evidence="5">
    <location>
        <begin position="29"/>
        <end position="47"/>
    </location>
</feature>
<name>A0ABV6HSI2_9SPHI</name>
<evidence type="ECO:0000256" key="1">
    <source>
        <dbReference type="ARBA" id="ARBA00004141"/>
    </source>
</evidence>
<dbReference type="Pfam" id="PF01061">
    <property type="entry name" value="ABC2_membrane"/>
    <property type="match status" value="1"/>
</dbReference>
<organism evidence="7 8">
    <name type="scientific">Olivibacter oleidegradans</name>
    <dbReference type="NCBI Taxonomy" id="760123"/>
    <lineage>
        <taxon>Bacteria</taxon>
        <taxon>Pseudomonadati</taxon>
        <taxon>Bacteroidota</taxon>
        <taxon>Sphingobacteriia</taxon>
        <taxon>Sphingobacteriales</taxon>
        <taxon>Sphingobacteriaceae</taxon>
        <taxon>Olivibacter</taxon>
    </lineage>
</organism>
<gene>
    <name evidence="7" type="ORF">ACFFI0_21315</name>
</gene>
<evidence type="ECO:0000256" key="5">
    <source>
        <dbReference type="SAM" id="Phobius"/>
    </source>
</evidence>
<dbReference type="Proteomes" id="UP001589774">
    <property type="component" value="Unassembled WGS sequence"/>
</dbReference>
<dbReference type="InterPro" id="IPR013525">
    <property type="entry name" value="ABC2_TM"/>
</dbReference>
<evidence type="ECO:0000256" key="4">
    <source>
        <dbReference type="ARBA" id="ARBA00023136"/>
    </source>
</evidence>
<dbReference type="InterPro" id="IPR051784">
    <property type="entry name" value="Nod_factor_ABC_transporter"/>
</dbReference>
<evidence type="ECO:0000313" key="8">
    <source>
        <dbReference type="Proteomes" id="UP001589774"/>
    </source>
</evidence>
<dbReference type="EMBL" id="JBHLWO010000002">
    <property type="protein sequence ID" value="MFC0320878.1"/>
    <property type="molecule type" value="Genomic_DNA"/>
</dbReference>
<sequence>MVLALLFTLAISWLSAILGLFVKSLEAAQWTGFVVIFPLTFASSAFVPTDTMPKALRFFAENQSLTHVINAMRAWLVVTIWKFDLVGVYLVHRYYCYSNACCNVDIQTSGELGYS</sequence>
<comment type="subcellular location">
    <subcellularLocation>
        <location evidence="1">Membrane</location>
        <topology evidence="1">Multi-pass membrane protein</topology>
    </subcellularLocation>
</comment>
<protein>
    <submittedName>
        <fullName evidence="7">ABC transporter permease</fullName>
    </submittedName>
</protein>
<dbReference type="RefSeq" id="WP_256377679.1">
    <property type="nucleotide sequence ID" value="NZ_JBHLWO010000002.1"/>
</dbReference>
<evidence type="ECO:0000259" key="6">
    <source>
        <dbReference type="Pfam" id="PF01061"/>
    </source>
</evidence>
<keyword evidence="2 5" id="KW-0812">Transmembrane</keyword>
<keyword evidence="3 5" id="KW-1133">Transmembrane helix</keyword>
<evidence type="ECO:0000313" key="7">
    <source>
        <dbReference type="EMBL" id="MFC0320878.1"/>
    </source>
</evidence>